<evidence type="ECO:0000313" key="2">
    <source>
        <dbReference type="Proteomes" id="UP000005149"/>
    </source>
</evidence>
<evidence type="ECO:0000313" key="1">
    <source>
        <dbReference type="EMBL" id="EKB29089.1"/>
    </source>
</evidence>
<gene>
    <name evidence="1" type="ORF">HMPREF1171_01005</name>
</gene>
<reference evidence="1 2" key="1">
    <citation type="submission" date="2012-06" db="EMBL/GenBank/DDBJ databases">
        <title>The Genome Sequence of Aeromonas hydrophila SSU.</title>
        <authorList>
            <consortium name="The Broad Institute Genome Sequencing Platform"/>
            <person name="Earl A."/>
            <person name="Ward D."/>
            <person name="Feldgarden M."/>
            <person name="Gevers D."/>
            <person name="Chopra A."/>
            <person name="Walker B."/>
            <person name="Young S.K."/>
            <person name="Zeng Q."/>
            <person name="Gargeya S."/>
            <person name="Fitzgerald M."/>
            <person name="Haas B."/>
            <person name="Abouelleil A."/>
            <person name="Alvarado L."/>
            <person name="Arachchi H.M."/>
            <person name="Berlin A.M."/>
            <person name="Chapman S.B."/>
            <person name="Goldberg J."/>
            <person name="Griggs A."/>
            <person name="Gujja S."/>
            <person name="Hansen M."/>
            <person name="Howarth C."/>
            <person name="Imamovic A."/>
            <person name="Larimer J."/>
            <person name="McCowan C."/>
            <person name="Montmayeur A."/>
            <person name="Murphy C."/>
            <person name="Neiman D."/>
            <person name="Pearson M."/>
            <person name="Priest M."/>
            <person name="Roberts A."/>
            <person name="Saif S."/>
            <person name="Shea T."/>
            <person name="Sisk P."/>
            <person name="Sykes S."/>
            <person name="Wortman J."/>
            <person name="Nusbaum C."/>
            <person name="Birren B."/>
        </authorList>
    </citation>
    <scope>NUCLEOTIDE SEQUENCE [LARGE SCALE GENOMIC DNA]</scope>
    <source>
        <strain evidence="1 2">SSU</strain>
    </source>
</reference>
<accession>K1KBM2</accession>
<organism evidence="1 2">
    <name type="scientific">Aeromonas dhakensis</name>
    <dbReference type="NCBI Taxonomy" id="196024"/>
    <lineage>
        <taxon>Bacteria</taxon>
        <taxon>Pseudomonadati</taxon>
        <taxon>Pseudomonadota</taxon>
        <taxon>Gammaproteobacteria</taxon>
        <taxon>Aeromonadales</taxon>
        <taxon>Aeromonadaceae</taxon>
        <taxon>Aeromonas</taxon>
    </lineage>
</organism>
<protein>
    <submittedName>
        <fullName evidence="1">Uncharacterized protein</fullName>
    </submittedName>
</protein>
<dbReference type="RefSeq" id="WP_005300142.1">
    <property type="nucleotide sequence ID" value="NZ_JDWD01000059.1"/>
</dbReference>
<sequence length="354" mass="41587">MFLYDPSQFIEWLGFPSQGEFFRKVFTSPLINKYKLHPPCVKTLNKYFLVSVNDRYSTQFDKFFQRLESISVARGVSSDFYDTSSKPILISQFAIRVKWPSIFKGLQITGYYPRTCSQAEHFLCELHNLLDSLDGLEGKNRTKKVLENDWLRSSLMELNVELRVHESDLNIEPEHSMVLSRMLHYINIYFFIKTLAAFDADFNSNIPMEHKQSIFNKMMPTYPLDKWVPHRSGLFEPLLERFASKSIGYQAFAKYAGCNDDSIETCLRQFYARKRNLKFKTVREWLRGALEELAKTEDFDVEDVLHYCEPMWCVADILSGWIHVTDDPELDHDVVTCFSHYNRFYNEAIGSREP</sequence>
<proteinExistence type="predicted"/>
<dbReference type="HOGENOM" id="CLU_782195_0_0_6"/>
<dbReference type="AlphaFoldDB" id="K1KBM2"/>
<keyword evidence="2" id="KW-1185">Reference proteome</keyword>
<dbReference type="EMBL" id="AGWR01000009">
    <property type="protein sequence ID" value="EKB29089.1"/>
    <property type="molecule type" value="Genomic_DNA"/>
</dbReference>
<name>K1KBM2_9GAMM</name>
<dbReference type="Proteomes" id="UP000005149">
    <property type="component" value="Unassembled WGS sequence"/>
</dbReference>
<comment type="caution">
    <text evidence="1">The sequence shown here is derived from an EMBL/GenBank/DDBJ whole genome shotgun (WGS) entry which is preliminary data.</text>
</comment>